<reference evidence="1 2" key="1">
    <citation type="submission" date="2020-06" db="EMBL/GenBank/DDBJ databases">
        <title>Actinomadura xiongansis sp. nov., isolated from soil of Baiyangdian.</title>
        <authorList>
            <person name="Zhang X."/>
        </authorList>
    </citation>
    <scope>NUCLEOTIDE SEQUENCE [LARGE SCALE GENOMIC DNA]</scope>
    <source>
        <strain evidence="1 2">HBUM206468</strain>
    </source>
</reference>
<proteinExistence type="predicted"/>
<evidence type="ECO:0000313" key="2">
    <source>
        <dbReference type="Proteomes" id="UP000805614"/>
    </source>
</evidence>
<evidence type="ECO:0000313" key="1">
    <source>
        <dbReference type="EMBL" id="MBC6469393.1"/>
    </source>
</evidence>
<dbReference type="Proteomes" id="UP000805614">
    <property type="component" value="Unassembled WGS sequence"/>
</dbReference>
<accession>A0ABR7LYC6</accession>
<name>A0ABR7LYC6_9ACTN</name>
<dbReference type="EMBL" id="JABVEC010000026">
    <property type="protein sequence ID" value="MBC6469393.1"/>
    <property type="molecule type" value="Genomic_DNA"/>
</dbReference>
<gene>
    <name evidence="1" type="ORF">HKK74_28445</name>
</gene>
<keyword evidence="2" id="KW-1185">Reference proteome</keyword>
<organism evidence="1 2">
    <name type="scientific">Actinomadura alba</name>
    <dbReference type="NCBI Taxonomy" id="406431"/>
    <lineage>
        <taxon>Bacteria</taxon>
        <taxon>Bacillati</taxon>
        <taxon>Actinomycetota</taxon>
        <taxon>Actinomycetes</taxon>
        <taxon>Streptosporangiales</taxon>
        <taxon>Thermomonosporaceae</taxon>
        <taxon>Actinomadura</taxon>
    </lineage>
</organism>
<sequence>MGFEDATSVVRGPGLCAAKVGDWVIVIDVNCWLSGSSDYLVEASASTDLHLVRISDEPIILHYRDGQQMVEARGLAGCLEIAACDYEDGETCAMKHLRKTTGVTFGEDLWSAKFTPFFP</sequence>
<comment type="caution">
    <text evidence="1">The sequence shown here is derived from an EMBL/GenBank/DDBJ whole genome shotgun (WGS) entry which is preliminary data.</text>
</comment>
<dbReference type="RefSeq" id="WP_187246435.1">
    <property type="nucleotide sequence ID" value="NZ_JABVEC010000026.1"/>
</dbReference>
<protein>
    <submittedName>
        <fullName evidence="1">Uncharacterized protein</fullName>
    </submittedName>
</protein>